<evidence type="ECO:0000313" key="4">
    <source>
        <dbReference type="Proteomes" id="UP000799750"/>
    </source>
</evidence>
<feature type="coiled-coil region" evidence="1">
    <location>
        <begin position="124"/>
        <end position="154"/>
    </location>
</feature>
<feature type="region of interest" description="Disordered" evidence="2">
    <location>
        <begin position="1"/>
        <end position="71"/>
    </location>
</feature>
<dbReference type="AlphaFoldDB" id="A0A6A6R190"/>
<dbReference type="OrthoDB" id="3918393at2759"/>
<organism evidence="3 4">
    <name type="scientific">Lophium mytilinum</name>
    <dbReference type="NCBI Taxonomy" id="390894"/>
    <lineage>
        <taxon>Eukaryota</taxon>
        <taxon>Fungi</taxon>
        <taxon>Dikarya</taxon>
        <taxon>Ascomycota</taxon>
        <taxon>Pezizomycotina</taxon>
        <taxon>Dothideomycetes</taxon>
        <taxon>Pleosporomycetidae</taxon>
        <taxon>Mytilinidiales</taxon>
        <taxon>Mytilinidiaceae</taxon>
        <taxon>Lophium</taxon>
    </lineage>
</organism>
<dbReference type="Proteomes" id="UP000799750">
    <property type="component" value="Unassembled WGS sequence"/>
</dbReference>
<feature type="compositionally biased region" description="Polar residues" evidence="2">
    <location>
        <begin position="42"/>
        <end position="70"/>
    </location>
</feature>
<evidence type="ECO:0000313" key="3">
    <source>
        <dbReference type="EMBL" id="KAF2498299.1"/>
    </source>
</evidence>
<gene>
    <name evidence="3" type="ORF">BU16DRAFT_455259</name>
</gene>
<sequence>MSGLWNAQEALNNSPSPSPPPGGFLAMHSSPRNVSGPIRIDTATSPDPSSQGKSPWQTNPHSNNTKTSQFIDKLQAENDRLRRDLKAEKLAREEDLRRLGAAKSMAEDSRTEHQHLQVLADTNARALERKDRKLEELKATLEAEQRRRISAEEREAEMSRILGETRSETQRELAKAVTLQQQAEAHAEAAQSGFKRIQDSYERKVQRMAKDLVALKKQRADDAEKIKKQAVVGDQLAQECEKAFKSENSMTDLLAAYKKEHEQGMEALVAEARRLRIALPTKEAAADGLIEEMRQTADKMKWVMTQKKYQEQKR</sequence>
<keyword evidence="1" id="KW-0175">Coiled coil</keyword>
<evidence type="ECO:0008006" key="5">
    <source>
        <dbReference type="Google" id="ProtNLM"/>
    </source>
</evidence>
<evidence type="ECO:0000256" key="1">
    <source>
        <dbReference type="SAM" id="Coils"/>
    </source>
</evidence>
<proteinExistence type="predicted"/>
<protein>
    <recommendedName>
        <fullName evidence="5">SWI5-dependent HO expression protein 3</fullName>
    </recommendedName>
</protein>
<evidence type="ECO:0000256" key="2">
    <source>
        <dbReference type="SAM" id="MobiDB-lite"/>
    </source>
</evidence>
<reference evidence="3" key="1">
    <citation type="journal article" date="2020" name="Stud. Mycol.">
        <title>101 Dothideomycetes genomes: a test case for predicting lifestyles and emergence of pathogens.</title>
        <authorList>
            <person name="Haridas S."/>
            <person name="Albert R."/>
            <person name="Binder M."/>
            <person name="Bloem J."/>
            <person name="Labutti K."/>
            <person name="Salamov A."/>
            <person name="Andreopoulos B."/>
            <person name="Baker S."/>
            <person name="Barry K."/>
            <person name="Bills G."/>
            <person name="Bluhm B."/>
            <person name="Cannon C."/>
            <person name="Castanera R."/>
            <person name="Culley D."/>
            <person name="Daum C."/>
            <person name="Ezra D."/>
            <person name="Gonzalez J."/>
            <person name="Henrissat B."/>
            <person name="Kuo A."/>
            <person name="Liang C."/>
            <person name="Lipzen A."/>
            <person name="Lutzoni F."/>
            <person name="Magnuson J."/>
            <person name="Mondo S."/>
            <person name="Nolan M."/>
            <person name="Ohm R."/>
            <person name="Pangilinan J."/>
            <person name="Park H.-J."/>
            <person name="Ramirez L."/>
            <person name="Alfaro M."/>
            <person name="Sun H."/>
            <person name="Tritt A."/>
            <person name="Yoshinaga Y."/>
            <person name="Zwiers L.-H."/>
            <person name="Turgeon B."/>
            <person name="Goodwin S."/>
            <person name="Spatafora J."/>
            <person name="Crous P."/>
            <person name="Grigoriev I."/>
        </authorList>
    </citation>
    <scope>NUCLEOTIDE SEQUENCE</scope>
    <source>
        <strain evidence="3">CBS 269.34</strain>
    </source>
</reference>
<accession>A0A6A6R190</accession>
<keyword evidence="4" id="KW-1185">Reference proteome</keyword>
<dbReference type="EMBL" id="MU004185">
    <property type="protein sequence ID" value="KAF2498299.1"/>
    <property type="molecule type" value="Genomic_DNA"/>
</dbReference>
<name>A0A6A6R190_9PEZI</name>